<feature type="compositionally biased region" description="Pro residues" evidence="9">
    <location>
        <begin position="83"/>
        <end position="92"/>
    </location>
</feature>
<dbReference type="AlphaFoldDB" id="A0A917URN4"/>
<feature type="compositionally biased region" description="Low complexity" evidence="9">
    <location>
        <begin position="93"/>
        <end position="103"/>
    </location>
</feature>
<dbReference type="GO" id="GO:1990281">
    <property type="term" value="C:efflux pump complex"/>
    <property type="evidence" value="ECO:0007669"/>
    <property type="project" value="TreeGrafter"/>
</dbReference>
<reference evidence="11" key="1">
    <citation type="journal article" date="2014" name="Int. J. Syst. Evol. Microbiol.">
        <title>Complete genome sequence of Corynebacterium casei LMG S-19264T (=DSM 44701T), isolated from a smear-ripened cheese.</title>
        <authorList>
            <consortium name="US DOE Joint Genome Institute (JGI-PGF)"/>
            <person name="Walter F."/>
            <person name="Albersmeier A."/>
            <person name="Kalinowski J."/>
            <person name="Ruckert C."/>
        </authorList>
    </citation>
    <scope>NUCLEOTIDE SEQUENCE</scope>
    <source>
        <strain evidence="11">JCM 14371</strain>
    </source>
</reference>
<dbReference type="PANTHER" id="PTHR30026">
    <property type="entry name" value="OUTER MEMBRANE PROTEIN TOLC"/>
    <property type="match status" value="1"/>
</dbReference>
<reference evidence="11" key="2">
    <citation type="submission" date="2020-09" db="EMBL/GenBank/DDBJ databases">
        <authorList>
            <person name="Sun Q."/>
            <person name="Ohkuma M."/>
        </authorList>
    </citation>
    <scope>NUCLEOTIDE SEQUENCE</scope>
    <source>
        <strain evidence="11">JCM 14371</strain>
    </source>
</reference>
<keyword evidence="3" id="KW-0813">Transport</keyword>
<evidence type="ECO:0008006" key="13">
    <source>
        <dbReference type="Google" id="ProtNLM"/>
    </source>
</evidence>
<evidence type="ECO:0000256" key="3">
    <source>
        <dbReference type="ARBA" id="ARBA00022448"/>
    </source>
</evidence>
<evidence type="ECO:0000313" key="11">
    <source>
        <dbReference type="EMBL" id="GGJ79611.1"/>
    </source>
</evidence>
<feature type="signal peptide" evidence="10">
    <location>
        <begin position="1"/>
        <end position="28"/>
    </location>
</feature>
<evidence type="ECO:0000256" key="5">
    <source>
        <dbReference type="ARBA" id="ARBA00022692"/>
    </source>
</evidence>
<dbReference type="PANTHER" id="PTHR30026:SF20">
    <property type="entry name" value="OUTER MEMBRANE PROTEIN TOLC"/>
    <property type="match status" value="1"/>
</dbReference>
<feature type="coiled-coil region" evidence="8">
    <location>
        <begin position="259"/>
        <end position="286"/>
    </location>
</feature>
<evidence type="ECO:0000256" key="1">
    <source>
        <dbReference type="ARBA" id="ARBA00004442"/>
    </source>
</evidence>
<feature type="region of interest" description="Disordered" evidence="9">
    <location>
        <begin position="32"/>
        <end position="105"/>
    </location>
</feature>
<evidence type="ECO:0000256" key="7">
    <source>
        <dbReference type="ARBA" id="ARBA00023237"/>
    </source>
</evidence>
<proteinExistence type="inferred from homology"/>
<organism evidence="11 12">
    <name type="scientific">Deinococcus aquiradiocola</name>
    <dbReference type="NCBI Taxonomy" id="393059"/>
    <lineage>
        <taxon>Bacteria</taxon>
        <taxon>Thermotogati</taxon>
        <taxon>Deinococcota</taxon>
        <taxon>Deinococci</taxon>
        <taxon>Deinococcales</taxon>
        <taxon>Deinococcaceae</taxon>
        <taxon>Deinococcus</taxon>
    </lineage>
</organism>
<evidence type="ECO:0000256" key="10">
    <source>
        <dbReference type="SAM" id="SignalP"/>
    </source>
</evidence>
<accession>A0A917URN4</accession>
<keyword evidence="5" id="KW-0812">Transmembrane</keyword>
<evidence type="ECO:0000256" key="4">
    <source>
        <dbReference type="ARBA" id="ARBA00022452"/>
    </source>
</evidence>
<feature type="compositionally biased region" description="Low complexity" evidence="9">
    <location>
        <begin position="32"/>
        <end position="58"/>
    </location>
</feature>
<keyword evidence="4" id="KW-1134">Transmembrane beta strand</keyword>
<dbReference type="GO" id="GO:0015562">
    <property type="term" value="F:efflux transmembrane transporter activity"/>
    <property type="evidence" value="ECO:0007669"/>
    <property type="project" value="InterPro"/>
</dbReference>
<keyword evidence="7" id="KW-0998">Cell outer membrane</keyword>
<dbReference type="GO" id="GO:0009279">
    <property type="term" value="C:cell outer membrane"/>
    <property type="evidence" value="ECO:0007669"/>
    <property type="project" value="UniProtKB-SubCell"/>
</dbReference>
<keyword evidence="8" id="KW-0175">Coiled coil</keyword>
<comment type="caution">
    <text evidence="11">The sequence shown here is derived from an EMBL/GenBank/DDBJ whole genome shotgun (WGS) entry which is preliminary data.</text>
</comment>
<dbReference type="Proteomes" id="UP000635726">
    <property type="component" value="Unassembled WGS sequence"/>
</dbReference>
<gene>
    <name evidence="11" type="ORF">GCM10008939_24350</name>
</gene>
<feature type="compositionally biased region" description="Pro residues" evidence="9">
    <location>
        <begin position="59"/>
        <end position="70"/>
    </location>
</feature>
<evidence type="ECO:0000256" key="9">
    <source>
        <dbReference type="SAM" id="MobiDB-lite"/>
    </source>
</evidence>
<sequence>MTRLPPRLPLLALLPALLFGAGLSPALAQTAAPTSPATAPTPAAPSPATTAPAPATPATTPPATPAPTTPTPAEAAPATPATPAAPPTPATPVPASTDTTPAPFTLQDALNGVTASASYRQLQLTLAAAQAQAQAAQASTGFTAGVSGSLNTTATGSTDTAGASTSTSASVTATASLPVLPWATANLNAQTAARAYSVAQVTFAQATAALRSSAEQAYGRAVTAQLNLEIAGANLTLTERQLAQVTAFQANNNATVQSVQTAQAAVQTAQTALQSARNELGSARQALGTLTGRDLSAATFSTDLGGMLALTALPTVQAAQVAAQAFSPALASAQKAVTDAQASVTTAQRARRLPDATLSAQYGPGTSSARTGLSGSLNLQSGVASASYTQGFGSSGAASSLALGLSANFNVLDPAADGTLKVAQLQLQQAQAAVQVQTATVSQNVQDAYDAAQVAAQAISARQTSVTAYTTALDTVQARLAVGLSTETDLLNARIALAQAKRDLNTAQITALTSAAQLAALTGLTGAP</sequence>
<dbReference type="EMBL" id="BMOE01000008">
    <property type="protein sequence ID" value="GGJ79611.1"/>
    <property type="molecule type" value="Genomic_DNA"/>
</dbReference>
<evidence type="ECO:0000256" key="2">
    <source>
        <dbReference type="ARBA" id="ARBA00007613"/>
    </source>
</evidence>
<protein>
    <recommendedName>
        <fullName evidence="13">Transporter</fullName>
    </recommendedName>
</protein>
<dbReference type="SUPFAM" id="SSF56954">
    <property type="entry name" value="Outer membrane efflux proteins (OEP)"/>
    <property type="match status" value="1"/>
</dbReference>
<dbReference type="InterPro" id="IPR003423">
    <property type="entry name" value="OMP_efflux"/>
</dbReference>
<keyword evidence="12" id="KW-1185">Reference proteome</keyword>
<name>A0A917URN4_9DEIO</name>
<keyword evidence="10" id="KW-0732">Signal</keyword>
<feature type="compositionally biased region" description="Low complexity" evidence="9">
    <location>
        <begin position="71"/>
        <end position="82"/>
    </location>
</feature>
<evidence type="ECO:0000256" key="6">
    <source>
        <dbReference type="ARBA" id="ARBA00023136"/>
    </source>
</evidence>
<dbReference type="GO" id="GO:0015288">
    <property type="term" value="F:porin activity"/>
    <property type="evidence" value="ECO:0007669"/>
    <property type="project" value="TreeGrafter"/>
</dbReference>
<comment type="subcellular location">
    <subcellularLocation>
        <location evidence="1">Cell outer membrane</location>
    </subcellularLocation>
</comment>
<keyword evidence="6" id="KW-0472">Membrane</keyword>
<evidence type="ECO:0000256" key="8">
    <source>
        <dbReference type="SAM" id="Coils"/>
    </source>
</evidence>
<dbReference type="InterPro" id="IPR051906">
    <property type="entry name" value="TolC-like"/>
</dbReference>
<dbReference type="RefSeq" id="WP_188963553.1">
    <property type="nucleotide sequence ID" value="NZ_BMOE01000008.1"/>
</dbReference>
<feature type="chain" id="PRO_5037126879" description="Transporter" evidence="10">
    <location>
        <begin position="29"/>
        <end position="528"/>
    </location>
</feature>
<dbReference type="Pfam" id="PF02321">
    <property type="entry name" value="OEP"/>
    <property type="match status" value="1"/>
</dbReference>
<dbReference type="Gene3D" id="1.20.1600.10">
    <property type="entry name" value="Outer membrane efflux proteins (OEP)"/>
    <property type="match status" value="1"/>
</dbReference>
<comment type="similarity">
    <text evidence="2">Belongs to the outer membrane factor (OMF) (TC 1.B.17) family.</text>
</comment>
<evidence type="ECO:0000313" key="12">
    <source>
        <dbReference type="Proteomes" id="UP000635726"/>
    </source>
</evidence>